<dbReference type="EMBL" id="AHAT01003852">
    <property type="status" value="NOT_ANNOTATED_CDS"/>
    <property type="molecule type" value="Genomic_DNA"/>
</dbReference>
<evidence type="ECO:0000256" key="1">
    <source>
        <dbReference type="ARBA" id="ARBA00022723"/>
    </source>
</evidence>
<dbReference type="PANTHER" id="PTHR12420:SF42">
    <property type="entry name" value="G2_M PHASE-SPECIFIC E3 UBIQUITIN-PROTEIN LIGASE"/>
    <property type="match status" value="1"/>
</dbReference>
<reference evidence="6" key="1">
    <citation type="submission" date="2011-12" db="EMBL/GenBank/DDBJ databases">
        <title>The Draft Genome of Lepisosteus oculatus.</title>
        <authorList>
            <consortium name="The Broad Institute Genome Assembly &amp; Analysis Group"/>
            <consortium name="Computational R&amp;D Group"/>
            <consortium name="and Sequencing Platform"/>
            <person name="Di Palma F."/>
            <person name="Alfoldi J."/>
            <person name="Johnson J."/>
            <person name="Berlin A."/>
            <person name="Gnerre S."/>
            <person name="Jaffe D."/>
            <person name="MacCallum I."/>
            <person name="Young S."/>
            <person name="Walker B.J."/>
            <person name="Lander E.S."/>
            <person name="Lindblad-Toh K."/>
        </authorList>
    </citation>
    <scope>NUCLEOTIDE SEQUENCE [LARGE SCALE GENOMIC DNA]</scope>
</reference>
<dbReference type="Bgee" id="ENSLOCG00000009691">
    <property type="expression patterns" value="Expressed in embryo and 13 other cell types or tissues"/>
</dbReference>
<keyword evidence="2" id="KW-0863">Zinc-finger</keyword>
<dbReference type="GeneTree" id="ENSGT00950000182865"/>
<evidence type="ECO:0000259" key="4">
    <source>
        <dbReference type="PROSITE" id="PS51805"/>
    </source>
</evidence>
<dbReference type="STRING" id="7918.ENSLOCP00000011838"/>
<proteinExistence type="predicted"/>
<evidence type="ECO:0000256" key="3">
    <source>
        <dbReference type="ARBA" id="ARBA00022833"/>
    </source>
</evidence>
<dbReference type="Pfam" id="PF13771">
    <property type="entry name" value="zf-HC5HC2H"/>
    <property type="match status" value="1"/>
</dbReference>
<reference evidence="5" key="2">
    <citation type="submission" date="2025-08" db="UniProtKB">
        <authorList>
            <consortium name="Ensembl"/>
        </authorList>
    </citation>
    <scope>IDENTIFICATION</scope>
</reference>
<dbReference type="GO" id="GO:0008270">
    <property type="term" value="F:zinc ion binding"/>
    <property type="evidence" value="ECO:0007669"/>
    <property type="project" value="UniProtKB-KW"/>
</dbReference>
<dbReference type="Gene3D" id="3.30.40.10">
    <property type="entry name" value="Zinc/RING finger domain, C3HC4 (zinc finger)"/>
    <property type="match status" value="1"/>
</dbReference>
<name>W5MTX9_LEPOC</name>
<protein>
    <submittedName>
        <fullName evidence="5">G2/M-phase specific E3 ubiquitin protein ligase</fullName>
    </submittedName>
</protein>
<dbReference type="Ensembl" id="ENSLOCT00000011858.1">
    <property type="protein sequence ID" value="ENSLOCP00000011838.1"/>
    <property type="gene ID" value="ENSLOCG00000009691.1"/>
</dbReference>
<keyword evidence="3" id="KW-0862">Zinc</keyword>
<reference evidence="5" key="3">
    <citation type="submission" date="2025-09" db="UniProtKB">
        <authorList>
            <consortium name="Ensembl"/>
        </authorList>
    </citation>
    <scope>IDENTIFICATION</scope>
</reference>
<dbReference type="InterPro" id="IPR034732">
    <property type="entry name" value="EPHD"/>
</dbReference>
<dbReference type="Proteomes" id="UP000018468">
    <property type="component" value="Linkage group LG7"/>
</dbReference>
<evidence type="ECO:0000313" key="5">
    <source>
        <dbReference type="Ensembl" id="ENSLOCP00000011838.1"/>
    </source>
</evidence>
<dbReference type="PANTHER" id="PTHR12420">
    <property type="entry name" value="PHD FINGER PROTEIN"/>
    <property type="match status" value="1"/>
</dbReference>
<dbReference type="InterPro" id="IPR051188">
    <property type="entry name" value="PHD-type_Zinc_Finger"/>
</dbReference>
<dbReference type="InParanoid" id="W5MTX9"/>
<dbReference type="InterPro" id="IPR013083">
    <property type="entry name" value="Znf_RING/FYVE/PHD"/>
</dbReference>
<dbReference type="PROSITE" id="PS51805">
    <property type="entry name" value="EPHD"/>
    <property type="match status" value="1"/>
</dbReference>
<evidence type="ECO:0000313" key="6">
    <source>
        <dbReference type="Proteomes" id="UP000018468"/>
    </source>
</evidence>
<keyword evidence="6" id="KW-1185">Reference proteome</keyword>
<dbReference type="eggNOG" id="KOG1084">
    <property type="taxonomic scope" value="Eukaryota"/>
</dbReference>
<evidence type="ECO:0000256" key="2">
    <source>
        <dbReference type="ARBA" id="ARBA00022771"/>
    </source>
</evidence>
<organism evidence="5 6">
    <name type="scientific">Lepisosteus oculatus</name>
    <name type="common">Spotted gar</name>
    <dbReference type="NCBI Taxonomy" id="7918"/>
    <lineage>
        <taxon>Eukaryota</taxon>
        <taxon>Metazoa</taxon>
        <taxon>Chordata</taxon>
        <taxon>Craniata</taxon>
        <taxon>Vertebrata</taxon>
        <taxon>Euteleostomi</taxon>
        <taxon>Actinopterygii</taxon>
        <taxon>Neopterygii</taxon>
        <taxon>Holostei</taxon>
        <taxon>Semionotiformes</taxon>
        <taxon>Lepisosteidae</taxon>
        <taxon>Lepisosteus</taxon>
    </lineage>
</organism>
<dbReference type="AlphaFoldDB" id="W5MTX9"/>
<keyword evidence="1" id="KW-0479">Metal-binding</keyword>
<sequence>RRSAPAMKKSPVCAGDENKDELLACVFCKLPDNCPEKYGEKISYKQQLTLHYFCLLMSSGIYQRGNEDQDIYGFLLHDINQEIKRASKLTCGICKRKGASVGCSVSACPKKVHLPCGLKK</sequence>
<feature type="domain" description="PHD-type" evidence="4">
    <location>
        <begin position="22"/>
        <end position="120"/>
    </location>
</feature>
<dbReference type="HOGENOM" id="CLU_130727_1_0_1"/>
<accession>W5MTX9</accession>